<dbReference type="PANTHER" id="PTHR41878:SF1">
    <property type="entry name" value="TNPR PROTEIN"/>
    <property type="match status" value="1"/>
</dbReference>
<dbReference type="RefSeq" id="WP_143849744.1">
    <property type="nucleotide sequence ID" value="NZ_VLXZ01000010.1"/>
</dbReference>
<reference evidence="2 3" key="1">
    <citation type="submission" date="2019-07" db="EMBL/GenBank/DDBJ databases">
        <authorList>
            <person name="Park Y.J."/>
            <person name="Jeong S.E."/>
            <person name="Jung H.S."/>
        </authorList>
    </citation>
    <scope>NUCLEOTIDE SEQUENCE [LARGE SCALE GENOMIC DNA]</scope>
    <source>
        <strain evidence="3">P16(2019)</strain>
    </source>
</reference>
<evidence type="ECO:0000313" key="3">
    <source>
        <dbReference type="Proteomes" id="UP000318521"/>
    </source>
</evidence>
<dbReference type="PANTHER" id="PTHR41878">
    <property type="entry name" value="LEXA REPRESSOR-RELATED"/>
    <property type="match status" value="1"/>
</dbReference>
<dbReference type="Proteomes" id="UP000318521">
    <property type="component" value="Unassembled WGS sequence"/>
</dbReference>
<dbReference type="SUPFAM" id="SSF159941">
    <property type="entry name" value="MM3350-like"/>
    <property type="match status" value="1"/>
</dbReference>
<keyword evidence="3" id="KW-1185">Reference proteome</keyword>
<dbReference type="Pfam" id="PF07929">
    <property type="entry name" value="PRiA4_ORF3"/>
    <property type="match status" value="1"/>
</dbReference>
<protein>
    <submittedName>
        <fullName evidence="2">Plasmid pRiA4b ORF-3 family protein</fullName>
    </submittedName>
</protein>
<proteinExistence type="predicted"/>
<organism evidence="2 3">
    <name type="scientific">Alkalicoccobacillus porphyridii</name>
    <dbReference type="NCBI Taxonomy" id="2597270"/>
    <lineage>
        <taxon>Bacteria</taxon>
        <taxon>Bacillati</taxon>
        <taxon>Bacillota</taxon>
        <taxon>Bacilli</taxon>
        <taxon>Bacillales</taxon>
        <taxon>Bacillaceae</taxon>
        <taxon>Alkalicoccobacillus</taxon>
    </lineage>
</organism>
<evidence type="ECO:0000313" key="2">
    <source>
        <dbReference type="EMBL" id="TSB45555.1"/>
    </source>
</evidence>
<evidence type="ECO:0000259" key="1">
    <source>
        <dbReference type="Pfam" id="PF07929"/>
    </source>
</evidence>
<dbReference type="OrthoDB" id="9801392at2"/>
<accession>A0A553ZW39</accession>
<comment type="caution">
    <text evidence="2">The sequence shown here is derived from an EMBL/GenBank/DDBJ whole genome shotgun (WGS) entry which is preliminary data.</text>
</comment>
<dbReference type="AlphaFoldDB" id="A0A553ZW39"/>
<sequence length="190" mass="22922">MSERDYYQVKMTMSDIKPPIWRRVLVPSNITFHKFHKVIQAAFDWQDYHQYVFKFPEFLIIEPSLEVPLKEGDKHPKRTKIDTVFEEYDHFYYEYDLGDSWEHKIEVEKVVIVDEEKHTPICIDGDRNRPPEDVGGVPGYEEFLKTISDPTHEDYDFMLTWAEKDTGGRKFDPDYFYKNEINRRLNRIKC</sequence>
<dbReference type="InterPro" id="IPR024047">
    <property type="entry name" value="MM3350-like_sf"/>
</dbReference>
<name>A0A553ZW39_9BACI</name>
<dbReference type="Gene3D" id="3.10.290.30">
    <property type="entry name" value="MM3350-like"/>
    <property type="match status" value="1"/>
</dbReference>
<gene>
    <name evidence="2" type="ORF">FN960_15405</name>
</gene>
<feature type="domain" description="Plasmid pRiA4b Orf3-like" evidence="1">
    <location>
        <begin position="6"/>
        <end position="177"/>
    </location>
</feature>
<dbReference type="InterPro" id="IPR012912">
    <property type="entry name" value="Plasmid_pRiA4b_Orf3-like"/>
</dbReference>
<dbReference type="EMBL" id="VLXZ01000010">
    <property type="protein sequence ID" value="TSB45555.1"/>
    <property type="molecule type" value="Genomic_DNA"/>
</dbReference>